<evidence type="ECO:0000313" key="4">
    <source>
        <dbReference type="EMBL" id="OWZ17973.1"/>
    </source>
</evidence>
<gene>
    <name evidence="4" type="ORF">PHMEG_0008002</name>
</gene>
<sequence>MPRTSERKKLLRRAQKVLVKREAAAELRDLLSDEDSDEDDLDIYWALEYERLQATRYVLRTHMYLKRKNRWRKLLHNRLHTSDAEFLEDFRVKRSEFFGLVRLVQDDPAFKSLGGKPFRGGAELHLMVLLKYLGAYGNGNTAPAIGKLLGIGKGSVFNYLQRAVVAVLRLEDATITWPDRAERREISQRIQMKYGFVNCVRLTDGKLFPLATKPRHNGEDYYSRKSSYSVNALVTCDNAARIHSAFQASSIMIPAFKKPPKAQLHPDNSYFDTRLAKVRIKSEHCIGLLKMRFQCLREIRVKLGKKRKHMRRLIRFGMCACIFHNLLIAEPVPAEWQSELDKCITGELEDDDELNLAVPAEASGDERRSQLLGYMLEIRAQR</sequence>
<comment type="cofactor">
    <cofactor evidence="1">
        <name>a divalent metal cation</name>
        <dbReference type="ChEBI" id="CHEBI:60240"/>
    </cofactor>
</comment>
<evidence type="ECO:0000259" key="3">
    <source>
        <dbReference type="Pfam" id="PF13359"/>
    </source>
</evidence>
<dbReference type="GO" id="GO:0046872">
    <property type="term" value="F:metal ion binding"/>
    <property type="evidence" value="ECO:0007669"/>
    <property type="project" value="UniProtKB-KW"/>
</dbReference>
<reference evidence="5" key="1">
    <citation type="submission" date="2017-03" db="EMBL/GenBank/DDBJ databases">
        <title>Phytopthora megakarya and P. palmivora, two closely related causual agents of cacao black pod achieved similar genome size and gene model numbers by different mechanisms.</title>
        <authorList>
            <person name="Ali S."/>
            <person name="Shao J."/>
            <person name="Larry D.J."/>
            <person name="Kronmiller B."/>
            <person name="Shen D."/>
            <person name="Strem M.D."/>
            <person name="Melnick R.L."/>
            <person name="Guiltinan M.J."/>
            <person name="Tyler B.M."/>
            <person name="Meinhardt L.W."/>
            <person name="Bailey B.A."/>
        </authorList>
    </citation>
    <scope>NUCLEOTIDE SEQUENCE [LARGE SCALE GENOMIC DNA]</scope>
    <source>
        <strain evidence="5">zdho120</strain>
    </source>
</reference>
<dbReference type="InterPro" id="IPR027806">
    <property type="entry name" value="HARBI1_dom"/>
</dbReference>
<dbReference type="OrthoDB" id="122223at2759"/>
<keyword evidence="2" id="KW-0479">Metal-binding</keyword>
<name>A0A225WJU9_9STRA</name>
<dbReference type="STRING" id="4795.A0A225WJU9"/>
<dbReference type="EMBL" id="NBNE01000661">
    <property type="protein sequence ID" value="OWZ17973.1"/>
    <property type="molecule type" value="Genomic_DNA"/>
</dbReference>
<feature type="domain" description="DDE Tnp4" evidence="3">
    <location>
        <begin position="244"/>
        <end position="325"/>
    </location>
</feature>
<comment type="caution">
    <text evidence="4">The sequence shown here is derived from an EMBL/GenBank/DDBJ whole genome shotgun (WGS) entry which is preliminary data.</text>
</comment>
<dbReference type="Proteomes" id="UP000198211">
    <property type="component" value="Unassembled WGS sequence"/>
</dbReference>
<dbReference type="AlphaFoldDB" id="A0A225WJU9"/>
<keyword evidence="5" id="KW-1185">Reference proteome</keyword>
<evidence type="ECO:0000256" key="2">
    <source>
        <dbReference type="ARBA" id="ARBA00022723"/>
    </source>
</evidence>
<proteinExistence type="predicted"/>
<organism evidence="4 5">
    <name type="scientific">Phytophthora megakarya</name>
    <dbReference type="NCBI Taxonomy" id="4795"/>
    <lineage>
        <taxon>Eukaryota</taxon>
        <taxon>Sar</taxon>
        <taxon>Stramenopiles</taxon>
        <taxon>Oomycota</taxon>
        <taxon>Peronosporomycetes</taxon>
        <taxon>Peronosporales</taxon>
        <taxon>Peronosporaceae</taxon>
        <taxon>Phytophthora</taxon>
    </lineage>
</organism>
<evidence type="ECO:0000256" key="1">
    <source>
        <dbReference type="ARBA" id="ARBA00001968"/>
    </source>
</evidence>
<protein>
    <recommendedName>
        <fullName evidence="3">DDE Tnp4 domain-containing protein</fullName>
    </recommendedName>
</protein>
<accession>A0A225WJU9</accession>
<dbReference type="Pfam" id="PF13359">
    <property type="entry name" value="DDE_Tnp_4"/>
    <property type="match status" value="1"/>
</dbReference>
<evidence type="ECO:0000313" key="5">
    <source>
        <dbReference type="Proteomes" id="UP000198211"/>
    </source>
</evidence>